<gene>
    <name evidence="1" type="ORF">COLO4_10950</name>
</gene>
<accession>A0A1R3K6B2</accession>
<reference evidence="2" key="1">
    <citation type="submission" date="2013-09" db="EMBL/GenBank/DDBJ databases">
        <title>Corchorus olitorius genome sequencing.</title>
        <authorList>
            <person name="Alam M."/>
            <person name="Haque M.S."/>
            <person name="Islam M.S."/>
            <person name="Emdad E.M."/>
            <person name="Islam M.M."/>
            <person name="Ahmed B."/>
            <person name="Halim A."/>
            <person name="Hossen Q.M.M."/>
            <person name="Hossain M.Z."/>
            <person name="Ahmed R."/>
            <person name="Khan M.M."/>
            <person name="Islam R."/>
            <person name="Rashid M.M."/>
            <person name="Khan S.A."/>
            <person name="Rahman M.S."/>
            <person name="Alam M."/>
            <person name="Yahiya A.S."/>
            <person name="Khan M.S."/>
            <person name="Azam M.S."/>
            <person name="Haque T."/>
            <person name="Lashkar M.Z.H."/>
            <person name="Akhand A.I."/>
            <person name="Morshed G."/>
            <person name="Roy S."/>
            <person name="Uddin K.S."/>
            <person name="Rabeya T."/>
            <person name="Hossain A.S."/>
            <person name="Chowdhury A."/>
            <person name="Snigdha A.R."/>
            <person name="Mortoza M.S."/>
            <person name="Matin S.A."/>
            <person name="Hoque S.M.E."/>
            <person name="Islam M.K."/>
            <person name="Roy D.K."/>
            <person name="Haider R."/>
            <person name="Moosa M.M."/>
            <person name="Elias S.M."/>
            <person name="Hasan A.M."/>
            <person name="Jahan S."/>
            <person name="Shafiuddin M."/>
            <person name="Mahmood N."/>
            <person name="Shommy N.S."/>
        </authorList>
    </citation>
    <scope>NUCLEOTIDE SEQUENCE [LARGE SCALE GENOMIC DNA]</scope>
    <source>
        <strain evidence="2">cv. O-4</strain>
    </source>
</reference>
<dbReference type="EMBL" id="AWUE01014605">
    <property type="protein sequence ID" value="OMP02632.1"/>
    <property type="molecule type" value="Genomic_DNA"/>
</dbReference>
<organism evidence="1 2">
    <name type="scientific">Corchorus olitorius</name>
    <dbReference type="NCBI Taxonomy" id="93759"/>
    <lineage>
        <taxon>Eukaryota</taxon>
        <taxon>Viridiplantae</taxon>
        <taxon>Streptophyta</taxon>
        <taxon>Embryophyta</taxon>
        <taxon>Tracheophyta</taxon>
        <taxon>Spermatophyta</taxon>
        <taxon>Magnoliopsida</taxon>
        <taxon>eudicotyledons</taxon>
        <taxon>Gunneridae</taxon>
        <taxon>Pentapetalae</taxon>
        <taxon>rosids</taxon>
        <taxon>malvids</taxon>
        <taxon>Malvales</taxon>
        <taxon>Malvaceae</taxon>
        <taxon>Grewioideae</taxon>
        <taxon>Apeibeae</taxon>
        <taxon>Corchorus</taxon>
    </lineage>
</organism>
<dbReference type="AlphaFoldDB" id="A0A1R3K6B2"/>
<sequence length="53" mass="5975">MEADLDFGCQACKQHQEESKITVSFDRINAFMYYNVDEGSEIAQGNIAVQDIT</sequence>
<proteinExistence type="predicted"/>
<comment type="caution">
    <text evidence="1">The sequence shown here is derived from an EMBL/GenBank/DDBJ whole genome shotgun (WGS) entry which is preliminary data.</text>
</comment>
<evidence type="ECO:0000313" key="1">
    <source>
        <dbReference type="EMBL" id="OMP02632.1"/>
    </source>
</evidence>
<protein>
    <submittedName>
        <fullName evidence="1">Type XI myosin MyoF</fullName>
    </submittedName>
</protein>
<evidence type="ECO:0000313" key="2">
    <source>
        <dbReference type="Proteomes" id="UP000187203"/>
    </source>
</evidence>
<name>A0A1R3K6B2_9ROSI</name>
<dbReference type="Proteomes" id="UP000187203">
    <property type="component" value="Unassembled WGS sequence"/>
</dbReference>
<keyword evidence="2" id="KW-1185">Reference proteome</keyword>